<feature type="transmembrane region" description="Helical" evidence="1">
    <location>
        <begin position="56"/>
        <end position="74"/>
    </location>
</feature>
<organism evidence="2 3">
    <name type="scientific">Bifidobacterium longum</name>
    <dbReference type="NCBI Taxonomy" id="216816"/>
    <lineage>
        <taxon>Bacteria</taxon>
        <taxon>Bacillati</taxon>
        <taxon>Actinomycetota</taxon>
        <taxon>Actinomycetes</taxon>
        <taxon>Bifidobacteriales</taxon>
        <taxon>Bifidobacteriaceae</taxon>
        <taxon>Bifidobacterium</taxon>
    </lineage>
</organism>
<comment type="caution">
    <text evidence="2">The sequence shown here is derived from an EMBL/GenBank/DDBJ whole genome shotgun (WGS) entry which is preliminary data.</text>
</comment>
<name>A0A3D8TX69_BIFLN</name>
<feature type="transmembrane region" description="Helical" evidence="1">
    <location>
        <begin position="159"/>
        <end position="182"/>
    </location>
</feature>
<reference evidence="2 3" key="1">
    <citation type="journal article" date="2017" name="Anaerobe">
        <title>Quantification, isolation and characterization of Bifidobacterium from the vaginal microbiomes of reproductive aged women.</title>
        <authorList>
            <person name="Freitas A.C."/>
            <person name="Hill J.E."/>
        </authorList>
    </citation>
    <scope>NUCLEOTIDE SEQUENCE [LARGE SCALE GENOMIC DNA]</scope>
    <source>
        <strain evidence="2 3">N6D05</strain>
    </source>
</reference>
<evidence type="ECO:0000256" key="1">
    <source>
        <dbReference type="SAM" id="Phobius"/>
    </source>
</evidence>
<gene>
    <name evidence="2" type="ORF">CE169_10230</name>
</gene>
<dbReference type="Proteomes" id="UP000257074">
    <property type="component" value="Unassembled WGS sequence"/>
</dbReference>
<feature type="non-terminal residue" evidence="2">
    <location>
        <position position="1"/>
    </location>
</feature>
<evidence type="ECO:0000313" key="3">
    <source>
        <dbReference type="Proteomes" id="UP000257074"/>
    </source>
</evidence>
<feature type="transmembrane region" description="Helical" evidence="1">
    <location>
        <begin position="31"/>
        <end position="50"/>
    </location>
</feature>
<protein>
    <submittedName>
        <fullName evidence="2">Uncharacterized protein</fullName>
    </submittedName>
</protein>
<accession>A0A3D8TX69</accession>
<proteinExistence type="predicted"/>
<feature type="transmembrane region" description="Helical" evidence="1">
    <location>
        <begin position="86"/>
        <end position="105"/>
    </location>
</feature>
<dbReference type="EMBL" id="NJNR01000074">
    <property type="protein sequence ID" value="RDX04471.1"/>
    <property type="molecule type" value="Genomic_DNA"/>
</dbReference>
<keyword evidence="1" id="KW-1133">Transmembrane helix</keyword>
<dbReference type="AlphaFoldDB" id="A0A3D8TX69"/>
<keyword evidence="1" id="KW-0472">Membrane</keyword>
<evidence type="ECO:0000313" key="2">
    <source>
        <dbReference type="EMBL" id="RDX04471.1"/>
    </source>
</evidence>
<feature type="transmembrane region" description="Helical" evidence="1">
    <location>
        <begin position="133"/>
        <end position="152"/>
    </location>
</feature>
<keyword evidence="1" id="KW-0812">Transmembrane</keyword>
<sequence>GLLIIGKFFRIVHARHQQGNDVKLGEWALRVNYMASIAWSSFGLMFLLAYPFDQRLLSPWVVLASLPYFATMSSDLKRNGYKRSDIFRIYGFNIVLLTVNLSGTLKSIQQGMTNTKIPFARTPKVNNRTASPALYVTMPWVIIIYSCMVFYADTFSHNWGNAVFAGFNAIVTFWALTAYIGIWHSVQDMVVGLIRWFFVPIKEPQQEAVRKKSSWRDALYFGDRQMIYESRPL</sequence>